<dbReference type="KEGG" id="dpa:109543007"/>
<sequence>MVIKKQIVSLPVRPRRNSAKQANNAAHRKVYDAKPRIESAKCRLLLLIVLLITTAWGIGSLIFTPLQMLLRIRLEMSPGLPPYDWWVQPPDEVLLKVHLFNITNSERFLNGSDEKIAVQEIGPIVYREKLRHFNVKSNANSTLSYRANRTAIFLPEMNTINLTDFIVVPNLAVLLIPAYFHDASMFLKWGVNVLLKSFNGQPLVRMSIQDYLWNATDPILDAAEKLAPALVPMKNVGLLSTIYQDFENDLTVFTGPKHGNAKFFTIDKYDGSGYLPHYASPACQQRFRNASEGIGYPQMLTKDTNLTYWRRSICKLADIRFTREDSKYGIQGYRFQLVPWAYSRTQWEGNPDCFAGTPTLPNGVADISSCYWGFPMAVSFPHFLFADASASAAVEGLRPNEEDHGSFVLIEPVTGVPLEGKARSQINLVMKPLTGFPDNIQRFSNSVLPLAWMEYHQVGVPTYIQLLVYLAAVVVPSTQLAISLISLSLGILCGYFLINGLFPRSPFTVQGLKREDQALI</sequence>
<evidence type="ECO:0008006" key="12">
    <source>
        <dbReference type="Google" id="ProtNLM"/>
    </source>
</evidence>
<dbReference type="AlphaFoldDB" id="N6T4A9"/>
<evidence type="ECO:0000313" key="11">
    <source>
        <dbReference type="Proteomes" id="UP000019118"/>
    </source>
</evidence>
<dbReference type="OMA" id="YEWWKNP"/>
<comment type="similarity">
    <text evidence="2">Belongs to the CD36 family.</text>
</comment>
<dbReference type="GO" id="GO:0005044">
    <property type="term" value="F:scavenger receptor activity"/>
    <property type="evidence" value="ECO:0007669"/>
    <property type="project" value="TreeGrafter"/>
</dbReference>
<keyword evidence="4 8" id="KW-0812">Transmembrane</keyword>
<evidence type="ECO:0000256" key="4">
    <source>
        <dbReference type="ARBA" id="ARBA00022692"/>
    </source>
</evidence>
<keyword evidence="7" id="KW-0325">Glycoprotein</keyword>
<dbReference type="HOGENOM" id="CLU_019853_2_0_1"/>
<keyword evidence="3" id="KW-1003">Cell membrane</keyword>
<dbReference type="EMBL" id="KB741216">
    <property type="protein sequence ID" value="ENN72458.1"/>
    <property type="molecule type" value="Genomic_DNA"/>
</dbReference>
<dbReference type="GO" id="GO:0005886">
    <property type="term" value="C:plasma membrane"/>
    <property type="evidence" value="ECO:0007669"/>
    <property type="project" value="UniProtKB-SubCell"/>
</dbReference>
<dbReference type="PANTHER" id="PTHR11923">
    <property type="entry name" value="SCAVENGER RECEPTOR CLASS B TYPE-1 SR-B1"/>
    <property type="match status" value="1"/>
</dbReference>
<evidence type="ECO:0000256" key="7">
    <source>
        <dbReference type="ARBA" id="ARBA00023180"/>
    </source>
</evidence>
<evidence type="ECO:0000256" key="8">
    <source>
        <dbReference type="SAM" id="Phobius"/>
    </source>
</evidence>
<dbReference type="GO" id="GO:0005737">
    <property type="term" value="C:cytoplasm"/>
    <property type="evidence" value="ECO:0007669"/>
    <property type="project" value="TreeGrafter"/>
</dbReference>
<dbReference type="InterPro" id="IPR002159">
    <property type="entry name" value="CD36_fam"/>
</dbReference>
<evidence type="ECO:0000313" key="9">
    <source>
        <dbReference type="EMBL" id="ENN72458.1"/>
    </source>
</evidence>
<keyword evidence="6 8" id="KW-0472">Membrane</keyword>
<dbReference type="OrthoDB" id="8187528at2759"/>
<evidence type="ECO:0000256" key="3">
    <source>
        <dbReference type="ARBA" id="ARBA00022475"/>
    </source>
</evidence>
<proteinExistence type="inferred from homology"/>
<dbReference type="EnsemblMetazoa" id="XM_019912512.1">
    <property type="protein sequence ID" value="XP_019768071.1"/>
    <property type="gene ID" value="LOC109543007"/>
</dbReference>
<protein>
    <recommendedName>
        <fullName evidence="12">Scavenger receptor class B member 1</fullName>
    </recommendedName>
</protein>
<comment type="subcellular location">
    <subcellularLocation>
        <location evidence="1">Cell membrane</location>
    </subcellularLocation>
</comment>
<keyword evidence="11" id="KW-1185">Reference proteome</keyword>
<feature type="non-terminal residue" evidence="9">
    <location>
        <position position="1"/>
    </location>
</feature>
<reference evidence="9 11" key="1">
    <citation type="journal article" date="2013" name="Genome Biol.">
        <title>Draft genome of the mountain pine beetle, Dendroctonus ponderosae Hopkins, a major forest pest.</title>
        <authorList>
            <person name="Keeling C.I."/>
            <person name="Yuen M.M."/>
            <person name="Liao N.Y."/>
            <person name="Docking T.R."/>
            <person name="Chan S.K."/>
            <person name="Taylor G.A."/>
            <person name="Palmquist D.L."/>
            <person name="Jackman S.D."/>
            <person name="Nguyen A."/>
            <person name="Li M."/>
            <person name="Henderson H."/>
            <person name="Janes J.K."/>
            <person name="Zhao Y."/>
            <person name="Pandoh P."/>
            <person name="Moore R."/>
            <person name="Sperling F.A."/>
            <person name="Huber D.P."/>
            <person name="Birol I."/>
            <person name="Jones S.J."/>
            <person name="Bohlmann J."/>
        </authorList>
    </citation>
    <scope>NUCLEOTIDE SEQUENCE</scope>
</reference>
<organism evidence="9">
    <name type="scientific">Dendroctonus ponderosae</name>
    <name type="common">Mountain pine beetle</name>
    <dbReference type="NCBI Taxonomy" id="77166"/>
    <lineage>
        <taxon>Eukaryota</taxon>
        <taxon>Metazoa</taxon>
        <taxon>Ecdysozoa</taxon>
        <taxon>Arthropoda</taxon>
        <taxon>Hexapoda</taxon>
        <taxon>Insecta</taxon>
        <taxon>Pterygota</taxon>
        <taxon>Neoptera</taxon>
        <taxon>Endopterygota</taxon>
        <taxon>Coleoptera</taxon>
        <taxon>Polyphaga</taxon>
        <taxon>Cucujiformia</taxon>
        <taxon>Curculionidae</taxon>
        <taxon>Scolytinae</taxon>
        <taxon>Dendroctonus</taxon>
    </lineage>
</organism>
<reference evidence="10" key="2">
    <citation type="submission" date="2024-08" db="UniProtKB">
        <authorList>
            <consortium name="EnsemblMetazoa"/>
        </authorList>
    </citation>
    <scope>IDENTIFICATION</scope>
</reference>
<keyword evidence="5 8" id="KW-1133">Transmembrane helix</keyword>
<gene>
    <name evidence="10" type="primary">109543007</name>
    <name evidence="9" type="ORF">YQE_10800</name>
</gene>
<evidence type="ECO:0000256" key="6">
    <source>
        <dbReference type="ARBA" id="ARBA00023136"/>
    </source>
</evidence>
<accession>N6T4A9</accession>
<name>N6T4A9_DENPD</name>
<dbReference type="PRINTS" id="PR01609">
    <property type="entry name" value="CD36FAMILY"/>
</dbReference>
<dbReference type="Pfam" id="PF01130">
    <property type="entry name" value="CD36"/>
    <property type="match status" value="1"/>
</dbReference>
<evidence type="ECO:0000256" key="2">
    <source>
        <dbReference type="ARBA" id="ARBA00010532"/>
    </source>
</evidence>
<feature type="transmembrane region" description="Helical" evidence="8">
    <location>
        <begin position="466"/>
        <end position="498"/>
    </location>
</feature>
<dbReference type="PANTHER" id="PTHR11923:SF89">
    <property type="entry name" value="GH15894P"/>
    <property type="match status" value="1"/>
</dbReference>
<evidence type="ECO:0000313" key="10">
    <source>
        <dbReference type="EnsemblMetazoa" id="XP_019768070.1"/>
    </source>
</evidence>
<evidence type="ECO:0000256" key="1">
    <source>
        <dbReference type="ARBA" id="ARBA00004236"/>
    </source>
</evidence>
<feature type="transmembrane region" description="Helical" evidence="8">
    <location>
        <begin position="44"/>
        <end position="63"/>
    </location>
</feature>
<dbReference type="Proteomes" id="UP000019118">
    <property type="component" value="Unassembled WGS sequence"/>
</dbReference>
<dbReference type="EnsemblMetazoa" id="XM_019912511.1">
    <property type="protein sequence ID" value="XP_019768070.1"/>
    <property type="gene ID" value="LOC109543007"/>
</dbReference>
<evidence type="ECO:0000256" key="5">
    <source>
        <dbReference type="ARBA" id="ARBA00022989"/>
    </source>
</evidence>